<name>A0A5M6IXY4_9PROT</name>
<gene>
    <name evidence="7" type="ORF">F1189_05840</name>
</gene>
<accession>A0A5M6IXY4</accession>
<proteinExistence type="inferred from homology"/>
<keyword evidence="6" id="KW-1003">Cell membrane</keyword>
<evidence type="ECO:0000256" key="4">
    <source>
        <dbReference type="ARBA" id="ARBA00022989"/>
    </source>
</evidence>
<evidence type="ECO:0000256" key="1">
    <source>
        <dbReference type="ARBA" id="ARBA00004370"/>
    </source>
</evidence>
<evidence type="ECO:0000313" key="7">
    <source>
        <dbReference type="EMBL" id="KAA5613216.1"/>
    </source>
</evidence>
<dbReference type="PROSITE" id="PS50895">
    <property type="entry name" value="SURF1"/>
    <property type="match status" value="1"/>
</dbReference>
<comment type="caution">
    <text evidence="7">The sequence shown here is derived from an EMBL/GenBank/DDBJ whole genome shotgun (WGS) entry which is preliminary data.</text>
</comment>
<dbReference type="GO" id="GO:0005886">
    <property type="term" value="C:plasma membrane"/>
    <property type="evidence" value="ECO:0007669"/>
    <property type="project" value="UniProtKB-SubCell"/>
</dbReference>
<organism evidence="7 8">
    <name type="scientific">Rhodovastum atsumiense</name>
    <dbReference type="NCBI Taxonomy" id="504468"/>
    <lineage>
        <taxon>Bacteria</taxon>
        <taxon>Pseudomonadati</taxon>
        <taxon>Pseudomonadota</taxon>
        <taxon>Alphaproteobacteria</taxon>
        <taxon>Acetobacterales</taxon>
        <taxon>Acetobacteraceae</taxon>
        <taxon>Rhodovastum</taxon>
    </lineage>
</organism>
<protein>
    <recommendedName>
        <fullName evidence="6">SURF1-like protein</fullName>
    </recommendedName>
</protein>
<evidence type="ECO:0000256" key="3">
    <source>
        <dbReference type="ARBA" id="ARBA00022692"/>
    </source>
</evidence>
<dbReference type="InterPro" id="IPR045214">
    <property type="entry name" value="Surf1/Surf4"/>
</dbReference>
<dbReference type="AlphaFoldDB" id="A0A5M6IXY4"/>
<dbReference type="InterPro" id="IPR002994">
    <property type="entry name" value="Surf1/Shy1"/>
</dbReference>
<keyword evidence="8" id="KW-1185">Reference proteome</keyword>
<evidence type="ECO:0000256" key="5">
    <source>
        <dbReference type="ARBA" id="ARBA00023136"/>
    </source>
</evidence>
<dbReference type="PANTHER" id="PTHR23427:SF2">
    <property type="entry name" value="SURFEIT LOCUS PROTEIN 1"/>
    <property type="match status" value="1"/>
</dbReference>
<evidence type="ECO:0000256" key="2">
    <source>
        <dbReference type="ARBA" id="ARBA00007165"/>
    </source>
</evidence>
<reference evidence="7 8" key="1">
    <citation type="submission" date="2019-09" db="EMBL/GenBank/DDBJ databases">
        <title>Genome sequence of Rhodovastum atsumiense, a diverse member of the Acetobacteraceae family of non-sulfur purple photosynthetic bacteria.</title>
        <authorList>
            <person name="Meyer T."/>
            <person name="Kyndt J."/>
        </authorList>
    </citation>
    <scope>NUCLEOTIDE SEQUENCE [LARGE SCALE GENOMIC DNA]</scope>
    <source>
        <strain evidence="7 8">DSM 21279</strain>
    </source>
</reference>
<comment type="subcellular location">
    <subcellularLocation>
        <location evidence="6">Cell membrane</location>
        <topology evidence="6">Multi-pass membrane protein</topology>
    </subcellularLocation>
    <subcellularLocation>
        <location evidence="1">Membrane</location>
    </subcellularLocation>
</comment>
<keyword evidence="5 6" id="KW-0472">Membrane</keyword>
<dbReference type="Pfam" id="PF02104">
    <property type="entry name" value="SURF1"/>
    <property type="match status" value="1"/>
</dbReference>
<evidence type="ECO:0000313" key="8">
    <source>
        <dbReference type="Proteomes" id="UP000325255"/>
    </source>
</evidence>
<dbReference type="EMBL" id="VWPK01000007">
    <property type="protein sequence ID" value="KAA5613216.1"/>
    <property type="molecule type" value="Genomic_DNA"/>
</dbReference>
<dbReference type="RefSeq" id="WP_150039699.1">
    <property type="nucleotide sequence ID" value="NZ_OW485601.1"/>
</dbReference>
<feature type="transmembrane region" description="Helical" evidence="6">
    <location>
        <begin position="206"/>
        <end position="228"/>
    </location>
</feature>
<dbReference type="OrthoDB" id="6079986at2"/>
<evidence type="ECO:0000256" key="6">
    <source>
        <dbReference type="RuleBase" id="RU363076"/>
    </source>
</evidence>
<feature type="transmembrane region" description="Helical" evidence="6">
    <location>
        <begin position="12"/>
        <end position="34"/>
    </location>
</feature>
<sequence>MSGAVRPGPRRLLVPGLMTAGMLAVLIGLGVWQLQRLAWKRDLLARLDAAEAAAPVPLPATPGPLQKVRAEGDWLDGPVAWYGSAVHVLSGGPVLGSDLIAPLRLPDGAVLLVDRGWMPAGQEPGLSPGRATVTGWLRPAERPGLFSARDDPAAGRFYTLDPQAMARTLGVAPVLPFVLIELADAGPAAGTPIRPAHLPRPPNDHLGYALTWFGLAVALLVVFAAYALRRRTGEE</sequence>
<keyword evidence="4 6" id="KW-1133">Transmembrane helix</keyword>
<comment type="similarity">
    <text evidence="2 6">Belongs to the SURF1 family.</text>
</comment>
<dbReference type="PANTHER" id="PTHR23427">
    <property type="entry name" value="SURFEIT LOCUS PROTEIN"/>
    <property type="match status" value="1"/>
</dbReference>
<dbReference type="Proteomes" id="UP000325255">
    <property type="component" value="Unassembled WGS sequence"/>
</dbReference>
<dbReference type="CDD" id="cd06662">
    <property type="entry name" value="SURF1"/>
    <property type="match status" value="1"/>
</dbReference>
<keyword evidence="3 6" id="KW-0812">Transmembrane</keyword>